<sequence length="88" mass="9443">RVTEAGFSKTMFSPVPSDENNLIQMFRNPQGSGLSGTPTSPSSVKTVLYEPKDAITLLGPVKRLLTNQTLSCLATVTIQMFGGVEVKL</sequence>
<proteinExistence type="predicted"/>
<dbReference type="AlphaFoldDB" id="A0A1A8JU89"/>
<evidence type="ECO:0000313" key="1">
    <source>
        <dbReference type="EMBL" id="SBR23601.1"/>
    </source>
</evidence>
<organism evidence="1">
    <name type="scientific">Nothobranchius kuhntae</name>
    <name type="common">Beira killifish</name>
    <dbReference type="NCBI Taxonomy" id="321403"/>
    <lineage>
        <taxon>Eukaryota</taxon>
        <taxon>Metazoa</taxon>
        <taxon>Chordata</taxon>
        <taxon>Craniata</taxon>
        <taxon>Vertebrata</taxon>
        <taxon>Euteleostomi</taxon>
        <taxon>Actinopterygii</taxon>
        <taxon>Neopterygii</taxon>
        <taxon>Teleostei</taxon>
        <taxon>Neoteleostei</taxon>
        <taxon>Acanthomorphata</taxon>
        <taxon>Ovalentaria</taxon>
        <taxon>Atherinomorphae</taxon>
        <taxon>Cyprinodontiformes</taxon>
        <taxon>Nothobranchiidae</taxon>
        <taxon>Nothobranchius</taxon>
    </lineage>
</organism>
<reference evidence="1" key="1">
    <citation type="submission" date="2016-05" db="EMBL/GenBank/DDBJ databases">
        <authorList>
            <person name="Lavstsen T."/>
            <person name="Jespersen J.S."/>
        </authorList>
    </citation>
    <scope>NUCLEOTIDE SEQUENCE</scope>
    <source>
        <tissue evidence="1">Brain</tissue>
    </source>
</reference>
<protein>
    <submittedName>
        <fullName evidence="1">Uncharacterized protein</fullName>
    </submittedName>
</protein>
<feature type="non-terminal residue" evidence="1">
    <location>
        <position position="1"/>
    </location>
</feature>
<dbReference type="EMBL" id="HAEE01003581">
    <property type="protein sequence ID" value="SBR23601.1"/>
    <property type="molecule type" value="Transcribed_RNA"/>
</dbReference>
<gene>
    <name evidence="1" type="primary">Nfu_g_1_025683</name>
</gene>
<accession>A0A1A8JU89</accession>
<reference evidence="1" key="2">
    <citation type="submission" date="2016-06" db="EMBL/GenBank/DDBJ databases">
        <title>The genome of a short-lived fish provides insights into sex chromosome evolution and the genetic control of aging.</title>
        <authorList>
            <person name="Reichwald K."/>
            <person name="Felder M."/>
            <person name="Petzold A."/>
            <person name="Koch P."/>
            <person name="Groth M."/>
            <person name="Platzer M."/>
        </authorList>
    </citation>
    <scope>NUCLEOTIDE SEQUENCE</scope>
    <source>
        <tissue evidence="1">Brain</tissue>
    </source>
</reference>
<feature type="non-terminal residue" evidence="1">
    <location>
        <position position="88"/>
    </location>
</feature>
<name>A0A1A8JU89_NOTKU</name>